<keyword evidence="2 6" id="KW-0689">Ribosomal protein</keyword>
<evidence type="ECO:0000256" key="6">
    <source>
        <dbReference type="RuleBase" id="RU003445"/>
    </source>
</evidence>
<dbReference type="EMBL" id="JACMRX010000002">
    <property type="protein sequence ID" value="KAF7995878.1"/>
    <property type="molecule type" value="Genomic_DNA"/>
</dbReference>
<evidence type="ECO:0000313" key="7">
    <source>
        <dbReference type="EMBL" id="KAF7995878.1"/>
    </source>
</evidence>
<dbReference type="AlphaFoldDB" id="A0A834XYF1"/>
<dbReference type="Pfam" id="PF01781">
    <property type="entry name" value="Ribosomal_L38e"/>
    <property type="match status" value="1"/>
</dbReference>
<protein>
    <recommendedName>
        <fullName evidence="4">Large ribosomal subunit protein eL38</fullName>
    </recommendedName>
    <alternativeName>
        <fullName evidence="5">60S ribosomal protein L38</fullName>
    </alternativeName>
</protein>
<keyword evidence="3 6" id="KW-0687">Ribonucleoprotein</keyword>
<sequence>MPREIKEIKDFLVTARRKDAKSVKIKKNAENVKFKVRCSRFLYTLVITDKEKAEKLKQSLPPDLKMKTSVVQGKIVGCIGKCSSGLTTQELDRITDSVQKTLTNDKGRKIFYEYLKRSNNVDAMNCLNFYEKCCIVLEKENNYHLMTKNPDLKIFTEDFNDIFDTAAELNGVPEIDLAILERFNECLTTPCRDSMINVIEDTKMRLAEHLKISFKHFKIYMLEPCPKTK</sequence>
<dbReference type="GO" id="GO:0022618">
    <property type="term" value="P:protein-RNA complex assembly"/>
    <property type="evidence" value="ECO:0007669"/>
    <property type="project" value="TreeGrafter"/>
</dbReference>
<name>A0A834XYF1_APHGI</name>
<dbReference type="GO" id="GO:0006412">
    <property type="term" value="P:translation"/>
    <property type="evidence" value="ECO:0007669"/>
    <property type="project" value="InterPro"/>
</dbReference>
<proteinExistence type="inferred from homology"/>
<comment type="caution">
    <text evidence="7">The sequence shown here is derived from an EMBL/GenBank/DDBJ whole genome shotgun (WGS) entry which is preliminary data.</text>
</comment>
<dbReference type="InterPro" id="IPR038464">
    <property type="entry name" value="Ribosomal_eL38_sf"/>
</dbReference>
<evidence type="ECO:0000313" key="8">
    <source>
        <dbReference type="Proteomes" id="UP000639338"/>
    </source>
</evidence>
<comment type="similarity">
    <text evidence="1 6">Belongs to the eukaryotic ribosomal protein eL38 family.</text>
</comment>
<dbReference type="Gene3D" id="3.30.720.90">
    <property type="match status" value="1"/>
</dbReference>
<dbReference type="GO" id="GO:0022625">
    <property type="term" value="C:cytosolic large ribosomal subunit"/>
    <property type="evidence" value="ECO:0007669"/>
    <property type="project" value="TreeGrafter"/>
</dbReference>
<dbReference type="GO" id="GO:0003735">
    <property type="term" value="F:structural constituent of ribosome"/>
    <property type="evidence" value="ECO:0007669"/>
    <property type="project" value="InterPro"/>
</dbReference>
<dbReference type="PANTHER" id="PTHR10965">
    <property type="entry name" value="60S RIBOSOMAL PROTEIN L38"/>
    <property type="match status" value="1"/>
</dbReference>
<dbReference type="OrthoDB" id="6596404at2759"/>
<organism evidence="7 8">
    <name type="scientific">Aphidius gifuensis</name>
    <name type="common">Parasitoid wasp</name>
    <dbReference type="NCBI Taxonomy" id="684658"/>
    <lineage>
        <taxon>Eukaryota</taxon>
        <taxon>Metazoa</taxon>
        <taxon>Ecdysozoa</taxon>
        <taxon>Arthropoda</taxon>
        <taxon>Hexapoda</taxon>
        <taxon>Insecta</taxon>
        <taxon>Pterygota</taxon>
        <taxon>Neoptera</taxon>
        <taxon>Endopterygota</taxon>
        <taxon>Hymenoptera</taxon>
        <taxon>Apocrita</taxon>
        <taxon>Ichneumonoidea</taxon>
        <taxon>Braconidae</taxon>
        <taxon>Aphidiinae</taxon>
        <taxon>Aphidius</taxon>
    </lineage>
</organism>
<keyword evidence="8" id="KW-1185">Reference proteome</keyword>
<evidence type="ECO:0000256" key="4">
    <source>
        <dbReference type="ARBA" id="ARBA00035235"/>
    </source>
</evidence>
<dbReference type="FunFam" id="3.30.720.90:FF:000001">
    <property type="entry name" value="60S ribosomal protein L38"/>
    <property type="match status" value="1"/>
</dbReference>
<evidence type="ECO:0000256" key="2">
    <source>
        <dbReference type="ARBA" id="ARBA00022980"/>
    </source>
</evidence>
<dbReference type="Proteomes" id="UP000639338">
    <property type="component" value="Unassembled WGS sequence"/>
</dbReference>
<dbReference type="PANTHER" id="PTHR10965:SF0">
    <property type="entry name" value="LARGE RIBOSOMAL SUBUNIT PROTEIN EL38"/>
    <property type="match status" value="1"/>
</dbReference>
<accession>A0A834XYF1</accession>
<evidence type="ECO:0000256" key="5">
    <source>
        <dbReference type="ARBA" id="ARBA00035338"/>
    </source>
</evidence>
<evidence type="ECO:0000256" key="3">
    <source>
        <dbReference type="ARBA" id="ARBA00023274"/>
    </source>
</evidence>
<gene>
    <name evidence="7" type="ORF">HCN44_006985</name>
</gene>
<evidence type="ECO:0000256" key="1">
    <source>
        <dbReference type="ARBA" id="ARBA00007803"/>
    </source>
</evidence>
<dbReference type="InterPro" id="IPR002675">
    <property type="entry name" value="Ribosomal_eL38"/>
</dbReference>
<reference evidence="7 8" key="1">
    <citation type="submission" date="2020-08" db="EMBL/GenBank/DDBJ databases">
        <title>Aphidius gifuensis genome sequencing and assembly.</title>
        <authorList>
            <person name="Du Z."/>
        </authorList>
    </citation>
    <scope>NUCLEOTIDE SEQUENCE [LARGE SCALE GENOMIC DNA]</scope>
    <source>
        <strain evidence="7">YNYX2018</strain>
        <tissue evidence="7">Adults</tissue>
    </source>
</reference>